<reference evidence="1" key="1">
    <citation type="submission" date="2022-08" db="EMBL/GenBank/DDBJ databases">
        <authorList>
            <person name="Kallberg Y."/>
            <person name="Tangrot J."/>
            <person name="Rosling A."/>
        </authorList>
    </citation>
    <scope>NUCLEOTIDE SEQUENCE</scope>
    <source>
        <strain evidence="1">Wild A</strain>
    </source>
</reference>
<evidence type="ECO:0000313" key="1">
    <source>
        <dbReference type="EMBL" id="CAI2191944.1"/>
    </source>
</evidence>
<sequence length="90" mass="10277">MTQKFKVIHGLQENLSGSCCRGCFNKQTSLVGNTNFPSSIYLMIVRLDRFGNETNVADSYCSKCAIDFYNRKADELAGQHKVQEMKRDKF</sequence>
<dbReference type="Proteomes" id="UP001153678">
    <property type="component" value="Unassembled WGS sequence"/>
</dbReference>
<name>A0A9W4T4P2_9GLOM</name>
<accession>A0A9W4T4P2</accession>
<feature type="non-terminal residue" evidence="1">
    <location>
        <position position="90"/>
    </location>
</feature>
<gene>
    <name evidence="1" type="ORF">FWILDA_LOCUS15327</name>
</gene>
<keyword evidence="2" id="KW-1185">Reference proteome</keyword>
<dbReference type="EMBL" id="CAMKVN010007859">
    <property type="protein sequence ID" value="CAI2191944.1"/>
    <property type="molecule type" value="Genomic_DNA"/>
</dbReference>
<organism evidence="1 2">
    <name type="scientific">Funneliformis geosporum</name>
    <dbReference type="NCBI Taxonomy" id="1117311"/>
    <lineage>
        <taxon>Eukaryota</taxon>
        <taxon>Fungi</taxon>
        <taxon>Fungi incertae sedis</taxon>
        <taxon>Mucoromycota</taxon>
        <taxon>Glomeromycotina</taxon>
        <taxon>Glomeromycetes</taxon>
        <taxon>Glomerales</taxon>
        <taxon>Glomeraceae</taxon>
        <taxon>Funneliformis</taxon>
    </lineage>
</organism>
<comment type="caution">
    <text evidence="1">The sequence shown here is derived from an EMBL/GenBank/DDBJ whole genome shotgun (WGS) entry which is preliminary data.</text>
</comment>
<evidence type="ECO:0000313" key="2">
    <source>
        <dbReference type="Proteomes" id="UP001153678"/>
    </source>
</evidence>
<protein>
    <submittedName>
        <fullName evidence="1">12984_t:CDS:1</fullName>
    </submittedName>
</protein>
<dbReference type="AlphaFoldDB" id="A0A9W4T4P2"/>
<proteinExistence type="predicted"/>